<accession>A0A5C1QI39</accession>
<feature type="compositionally biased region" description="Polar residues" evidence="2">
    <location>
        <begin position="126"/>
        <end position="135"/>
    </location>
</feature>
<protein>
    <submittedName>
        <fullName evidence="3">Polymer-forming cytoskeletal family protein</fullName>
    </submittedName>
</protein>
<comment type="similarity">
    <text evidence="1">Belongs to the bactofilin family.</text>
</comment>
<organism evidence="3 4">
    <name type="scientific">Oceanispirochaeta crateris</name>
    <dbReference type="NCBI Taxonomy" id="2518645"/>
    <lineage>
        <taxon>Bacteria</taxon>
        <taxon>Pseudomonadati</taxon>
        <taxon>Spirochaetota</taxon>
        <taxon>Spirochaetia</taxon>
        <taxon>Spirochaetales</taxon>
        <taxon>Spirochaetaceae</taxon>
        <taxon>Oceanispirochaeta</taxon>
    </lineage>
</organism>
<evidence type="ECO:0000313" key="3">
    <source>
        <dbReference type="EMBL" id="QEN06660.1"/>
    </source>
</evidence>
<dbReference type="EMBL" id="CP036150">
    <property type="protein sequence ID" value="QEN06660.1"/>
    <property type="molecule type" value="Genomic_DNA"/>
</dbReference>
<dbReference type="Proteomes" id="UP000324209">
    <property type="component" value="Chromosome"/>
</dbReference>
<evidence type="ECO:0000256" key="1">
    <source>
        <dbReference type="ARBA" id="ARBA00044755"/>
    </source>
</evidence>
<gene>
    <name evidence="3" type="ORF">EXM22_01135</name>
</gene>
<reference evidence="3 4" key="1">
    <citation type="submission" date="2019-02" db="EMBL/GenBank/DDBJ databases">
        <title>Complete Genome Sequence and Methylome Analysis of free living Spirochaetas.</title>
        <authorList>
            <person name="Fomenkov A."/>
            <person name="Dubinina G."/>
            <person name="Leshcheva N."/>
            <person name="Mikheeva N."/>
            <person name="Grabovich M."/>
            <person name="Vincze T."/>
            <person name="Roberts R.J."/>
        </authorList>
    </citation>
    <scope>NUCLEOTIDE SEQUENCE [LARGE SCALE GENOMIC DNA]</scope>
    <source>
        <strain evidence="3 4">K2</strain>
    </source>
</reference>
<proteinExistence type="inferred from homology"/>
<evidence type="ECO:0000313" key="4">
    <source>
        <dbReference type="Proteomes" id="UP000324209"/>
    </source>
</evidence>
<sequence>MSDYIKNHSFINSIIGEGTKFNGELVLNGLLRIDGDFSGSINTSGKVLIGKTGRAECNIIAGTAVVGGVVHGNIFSSGKVVILATGMVVGNIQAKKLVVEEGVLLHGSCVIKGESESSEDTPTPAVGSSYSVDWQSDSKDTGVSGESR</sequence>
<dbReference type="InterPro" id="IPR007607">
    <property type="entry name" value="BacA/B"/>
</dbReference>
<dbReference type="AlphaFoldDB" id="A0A5C1QI39"/>
<dbReference type="Pfam" id="PF04519">
    <property type="entry name" value="Bactofilin"/>
    <property type="match status" value="1"/>
</dbReference>
<dbReference type="KEGG" id="ock:EXM22_01135"/>
<dbReference type="OrthoDB" id="350414at2"/>
<dbReference type="RefSeq" id="WP_149484743.1">
    <property type="nucleotide sequence ID" value="NZ_CP036150.1"/>
</dbReference>
<dbReference type="PANTHER" id="PTHR35024">
    <property type="entry name" value="HYPOTHETICAL CYTOSOLIC PROTEIN"/>
    <property type="match status" value="1"/>
</dbReference>
<feature type="region of interest" description="Disordered" evidence="2">
    <location>
        <begin position="114"/>
        <end position="148"/>
    </location>
</feature>
<name>A0A5C1QI39_9SPIO</name>
<keyword evidence="4" id="KW-1185">Reference proteome</keyword>
<evidence type="ECO:0000256" key="2">
    <source>
        <dbReference type="SAM" id="MobiDB-lite"/>
    </source>
</evidence>
<dbReference type="PANTHER" id="PTHR35024:SF4">
    <property type="entry name" value="POLYMER-FORMING CYTOSKELETAL PROTEIN"/>
    <property type="match status" value="1"/>
</dbReference>